<evidence type="ECO:0000313" key="1">
    <source>
        <dbReference type="EMBL" id="KAI4367088.1"/>
    </source>
</evidence>
<name>A0ACB9QTU9_9MYRT</name>
<sequence length="336" mass="38074">MGIKFKNHRNKHLPEGFSEDGDSYDSGSSDELEDEDISVQFYVLIMMREMLVKEHYNSWGSDVVDTVRSSIGDETAKINGDDNPELHHETEENNSNSGDESSDLHNGVEESDSYEDEVALRNTVGDVPLDWYKDEEHIGYDLAGKKIKKKAIGWARCPVTKYRIRHGHEAIKLRHFKHKLIKKLETGLREVSTIAVHPAGDNVIVGRREGKLCWFDMDLSSKPYRVLRCHPKDSKSQPKPVNCTSGNSSRAFELKWKSLRISRLQVPSEATLVIYGRSFDLDNCKCKISETNLTRNNHAEDTLAWKQSSDGDFNLASVQCAKEKTKQQSICCVTAP</sequence>
<reference evidence="2" key="1">
    <citation type="journal article" date="2023" name="Front. Plant Sci.">
        <title>Chromosomal-level genome assembly of Melastoma candidum provides insights into trichome evolution.</title>
        <authorList>
            <person name="Zhong Y."/>
            <person name="Wu W."/>
            <person name="Sun C."/>
            <person name="Zou P."/>
            <person name="Liu Y."/>
            <person name="Dai S."/>
            <person name="Zhou R."/>
        </authorList>
    </citation>
    <scope>NUCLEOTIDE SEQUENCE [LARGE SCALE GENOMIC DNA]</scope>
</reference>
<gene>
    <name evidence="1" type="ORF">MLD38_022864</name>
</gene>
<dbReference type="Proteomes" id="UP001057402">
    <property type="component" value="Chromosome 6"/>
</dbReference>
<proteinExistence type="predicted"/>
<comment type="caution">
    <text evidence="1">The sequence shown here is derived from an EMBL/GenBank/DDBJ whole genome shotgun (WGS) entry which is preliminary data.</text>
</comment>
<keyword evidence="2" id="KW-1185">Reference proteome</keyword>
<evidence type="ECO:0000313" key="2">
    <source>
        <dbReference type="Proteomes" id="UP001057402"/>
    </source>
</evidence>
<dbReference type="EMBL" id="CM042885">
    <property type="protein sequence ID" value="KAI4367088.1"/>
    <property type="molecule type" value="Genomic_DNA"/>
</dbReference>
<organism evidence="1 2">
    <name type="scientific">Melastoma candidum</name>
    <dbReference type="NCBI Taxonomy" id="119954"/>
    <lineage>
        <taxon>Eukaryota</taxon>
        <taxon>Viridiplantae</taxon>
        <taxon>Streptophyta</taxon>
        <taxon>Embryophyta</taxon>
        <taxon>Tracheophyta</taxon>
        <taxon>Spermatophyta</taxon>
        <taxon>Magnoliopsida</taxon>
        <taxon>eudicotyledons</taxon>
        <taxon>Gunneridae</taxon>
        <taxon>Pentapetalae</taxon>
        <taxon>rosids</taxon>
        <taxon>malvids</taxon>
        <taxon>Myrtales</taxon>
        <taxon>Melastomataceae</taxon>
        <taxon>Melastomatoideae</taxon>
        <taxon>Melastomateae</taxon>
        <taxon>Melastoma</taxon>
    </lineage>
</organism>
<accession>A0ACB9QTU9</accession>
<protein>
    <submittedName>
        <fullName evidence="1">Uncharacterized protein</fullName>
    </submittedName>
</protein>